<comment type="caution">
    <text evidence="8">The sequence shown here is derived from an EMBL/GenBank/DDBJ whole genome shotgun (WGS) entry which is preliminary data.</text>
</comment>
<dbReference type="OrthoDB" id="2309723at2759"/>
<evidence type="ECO:0000256" key="1">
    <source>
        <dbReference type="ARBA" id="ARBA00004123"/>
    </source>
</evidence>
<dbReference type="Pfam" id="PF00172">
    <property type="entry name" value="Zn_clus"/>
    <property type="match status" value="1"/>
</dbReference>
<evidence type="ECO:0000256" key="2">
    <source>
        <dbReference type="ARBA" id="ARBA00022723"/>
    </source>
</evidence>
<gene>
    <name evidence="8" type="ORF">HMN09_00123200</name>
</gene>
<evidence type="ECO:0000256" key="5">
    <source>
        <dbReference type="ARBA" id="ARBA00023242"/>
    </source>
</evidence>
<accession>A0A8H6TSZ8</accession>
<feature type="region of interest" description="Disordered" evidence="6">
    <location>
        <begin position="82"/>
        <end position="111"/>
    </location>
</feature>
<feature type="compositionally biased region" description="Polar residues" evidence="6">
    <location>
        <begin position="96"/>
        <end position="105"/>
    </location>
</feature>
<dbReference type="GO" id="GO:0008270">
    <property type="term" value="F:zinc ion binding"/>
    <property type="evidence" value="ECO:0007669"/>
    <property type="project" value="InterPro"/>
</dbReference>
<dbReference type="SUPFAM" id="SSF57701">
    <property type="entry name" value="Zn2/Cys6 DNA-binding domain"/>
    <property type="match status" value="1"/>
</dbReference>
<dbReference type="SMART" id="SM00066">
    <property type="entry name" value="GAL4"/>
    <property type="match status" value="1"/>
</dbReference>
<dbReference type="GO" id="GO:0006351">
    <property type="term" value="P:DNA-templated transcription"/>
    <property type="evidence" value="ECO:0007669"/>
    <property type="project" value="InterPro"/>
</dbReference>
<dbReference type="PROSITE" id="PS50048">
    <property type="entry name" value="ZN2_CY6_FUNGAL_2"/>
    <property type="match status" value="1"/>
</dbReference>
<dbReference type="CDD" id="cd00067">
    <property type="entry name" value="GAL4"/>
    <property type="match status" value="1"/>
</dbReference>
<keyword evidence="9" id="KW-1185">Reference proteome</keyword>
<comment type="subcellular location">
    <subcellularLocation>
        <location evidence="1">Nucleus</location>
    </subcellularLocation>
</comment>
<dbReference type="InterPro" id="IPR036864">
    <property type="entry name" value="Zn2-C6_fun-type_DNA-bd_sf"/>
</dbReference>
<reference evidence="8" key="1">
    <citation type="submission" date="2020-05" db="EMBL/GenBank/DDBJ databases">
        <title>Mycena genomes resolve the evolution of fungal bioluminescence.</title>
        <authorList>
            <person name="Tsai I.J."/>
        </authorList>
    </citation>
    <scope>NUCLEOTIDE SEQUENCE</scope>
    <source>
        <strain evidence="8">110903Hualien_Pintung</strain>
    </source>
</reference>
<dbReference type="AlphaFoldDB" id="A0A8H6TSZ8"/>
<evidence type="ECO:0000256" key="6">
    <source>
        <dbReference type="SAM" id="MobiDB-lite"/>
    </source>
</evidence>
<keyword evidence="2" id="KW-0479">Metal-binding</keyword>
<dbReference type="CDD" id="cd12148">
    <property type="entry name" value="fungal_TF_MHR"/>
    <property type="match status" value="1"/>
</dbReference>
<dbReference type="GO" id="GO:0000981">
    <property type="term" value="F:DNA-binding transcription factor activity, RNA polymerase II-specific"/>
    <property type="evidence" value="ECO:0007669"/>
    <property type="project" value="InterPro"/>
</dbReference>
<name>A0A8H6TSZ8_MYCCL</name>
<dbReference type="Gene3D" id="4.10.240.10">
    <property type="entry name" value="Zn(2)-C6 fungal-type DNA-binding domain"/>
    <property type="match status" value="1"/>
</dbReference>
<dbReference type="EMBL" id="JACAZE010000001">
    <property type="protein sequence ID" value="KAF7323423.1"/>
    <property type="molecule type" value="Genomic_DNA"/>
</dbReference>
<keyword evidence="4" id="KW-0804">Transcription</keyword>
<dbReference type="GO" id="GO:0003677">
    <property type="term" value="F:DNA binding"/>
    <property type="evidence" value="ECO:0007669"/>
    <property type="project" value="InterPro"/>
</dbReference>
<keyword evidence="5" id="KW-0539">Nucleus</keyword>
<dbReference type="PROSITE" id="PS00463">
    <property type="entry name" value="ZN2_CY6_FUNGAL_1"/>
    <property type="match status" value="1"/>
</dbReference>
<protein>
    <submittedName>
        <fullName evidence="8">Zn(2)-C6 fungal-type domain-containing protein</fullName>
    </submittedName>
</protein>
<organism evidence="8 9">
    <name type="scientific">Mycena chlorophos</name>
    <name type="common">Agaric fungus</name>
    <name type="synonym">Agaricus chlorophos</name>
    <dbReference type="NCBI Taxonomy" id="658473"/>
    <lineage>
        <taxon>Eukaryota</taxon>
        <taxon>Fungi</taxon>
        <taxon>Dikarya</taxon>
        <taxon>Basidiomycota</taxon>
        <taxon>Agaricomycotina</taxon>
        <taxon>Agaricomycetes</taxon>
        <taxon>Agaricomycetidae</taxon>
        <taxon>Agaricales</taxon>
        <taxon>Marasmiineae</taxon>
        <taxon>Mycenaceae</taxon>
        <taxon>Mycena</taxon>
    </lineage>
</organism>
<evidence type="ECO:0000313" key="9">
    <source>
        <dbReference type="Proteomes" id="UP000613580"/>
    </source>
</evidence>
<evidence type="ECO:0000259" key="7">
    <source>
        <dbReference type="PROSITE" id="PS50048"/>
    </source>
</evidence>
<dbReference type="GO" id="GO:0005634">
    <property type="term" value="C:nucleus"/>
    <property type="evidence" value="ECO:0007669"/>
    <property type="project" value="UniProtKB-SubCell"/>
</dbReference>
<dbReference type="InterPro" id="IPR001138">
    <property type="entry name" value="Zn2Cys6_DnaBD"/>
</dbReference>
<feature type="domain" description="Zn(2)-C6 fungal-type" evidence="7">
    <location>
        <begin position="23"/>
        <end position="55"/>
    </location>
</feature>
<keyword evidence="3" id="KW-0805">Transcription regulation</keyword>
<evidence type="ECO:0000256" key="4">
    <source>
        <dbReference type="ARBA" id="ARBA00023163"/>
    </source>
</evidence>
<dbReference type="InterPro" id="IPR050815">
    <property type="entry name" value="TF_fung"/>
</dbReference>
<evidence type="ECO:0000313" key="8">
    <source>
        <dbReference type="EMBL" id="KAF7323423.1"/>
    </source>
</evidence>
<proteinExistence type="predicted"/>
<sequence>MALDDQPTGNTAEKQKHMKRGRACFNCRRRKMRCDGVLPVCTQCAQANRPDDCQYTFNGQTAPAQVLQENIKRVQGRINELEQRGPSPTPVVKLQQPYQQSQASSERLGEPPMDTVTKLVDAFLSYSSEVGFFLHLARFRHAMLLPQPWGHLGRPAPVLVMAVYLWGLRLAPNVDPQLVTQTPEILARALEILPTSISGSHPERVMHTLQAEVLLAQYFFSANRFLEGKYHATNAASLTLANRLHIVRSQNKPSVLPPPRDSIEEGERVHAFWSVLNLDKTWSVALDTNAYQNVQDPTCTVDTPWPLEPEEYERGQPNPGALYSNTVNKWIEGQPTSDLGLSLSALLSKSAMMLQRANKFSREYKPGRPDANFYAYDLLIEDLRGLLPSPESFKHSTPGKWRTMFLAHSFVFGAMIQLHGTTALGDNPTSREKRMFAAQAVLDLVLAIPPQLDPHLDYLHPVVGTVWTNAFQALLEETQILRLAGSSTTVLAERLRGALSAIQRFKSACALLEYQITAIEEALAAL</sequence>
<dbReference type="PANTHER" id="PTHR47338:SF29">
    <property type="entry name" value="ZN(2)-C6 FUNGAL-TYPE DOMAIN-CONTAINING PROTEIN"/>
    <property type="match status" value="1"/>
</dbReference>
<evidence type="ECO:0000256" key="3">
    <source>
        <dbReference type="ARBA" id="ARBA00023015"/>
    </source>
</evidence>
<dbReference type="PANTHER" id="PTHR47338">
    <property type="entry name" value="ZN(II)2CYS6 TRANSCRIPTION FACTOR (EUROFUNG)-RELATED"/>
    <property type="match status" value="1"/>
</dbReference>
<dbReference type="Proteomes" id="UP000613580">
    <property type="component" value="Unassembled WGS sequence"/>
</dbReference>